<accession>A0ABU0J6E0</accession>
<dbReference type="PANTHER" id="PTHR46268">
    <property type="entry name" value="STRESS RESPONSE PROTEIN NHAX"/>
    <property type="match status" value="1"/>
</dbReference>
<proteinExistence type="inferred from homology"/>
<evidence type="ECO:0000259" key="2">
    <source>
        <dbReference type="Pfam" id="PF00582"/>
    </source>
</evidence>
<gene>
    <name evidence="3" type="ORF">QO011_002842</name>
</gene>
<dbReference type="PANTHER" id="PTHR46268:SF15">
    <property type="entry name" value="UNIVERSAL STRESS PROTEIN HP_0031"/>
    <property type="match status" value="1"/>
</dbReference>
<dbReference type="InterPro" id="IPR006015">
    <property type="entry name" value="Universal_stress_UspA"/>
</dbReference>
<comment type="caution">
    <text evidence="3">The sequence shown here is derived from an EMBL/GenBank/DDBJ whole genome shotgun (WGS) entry which is preliminary data.</text>
</comment>
<evidence type="ECO:0000256" key="1">
    <source>
        <dbReference type="ARBA" id="ARBA00008791"/>
    </source>
</evidence>
<dbReference type="CDD" id="cd00293">
    <property type="entry name" value="USP-like"/>
    <property type="match status" value="1"/>
</dbReference>
<reference evidence="3 4" key="1">
    <citation type="submission" date="2023-07" db="EMBL/GenBank/DDBJ databases">
        <title>Genomic Encyclopedia of Type Strains, Phase IV (KMG-IV): sequencing the most valuable type-strain genomes for metagenomic binning, comparative biology and taxonomic classification.</title>
        <authorList>
            <person name="Goeker M."/>
        </authorList>
    </citation>
    <scope>NUCLEOTIDE SEQUENCE [LARGE SCALE GENOMIC DNA]</scope>
    <source>
        <strain evidence="3 4">DSM 19619</strain>
    </source>
</reference>
<dbReference type="RefSeq" id="WP_307272930.1">
    <property type="nucleotide sequence ID" value="NZ_JAUSVX010000004.1"/>
</dbReference>
<dbReference type="Pfam" id="PF00582">
    <property type="entry name" value="Usp"/>
    <property type="match status" value="1"/>
</dbReference>
<evidence type="ECO:0000313" key="3">
    <source>
        <dbReference type="EMBL" id="MDQ0469826.1"/>
    </source>
</evidence>
<dbReference type="EMBL" id="JAUSVX010000004">
    <property type="protein sequence ID" value="MDQ0469826.1"/>
    <property type="molecule type" value="Genomic_DNA"/>
</dbReference>
<dbReference type="SUPFAM" id="SSF52402">
    <property type="entry name" value="Adenine nucleotide alpha hydrolases-like"/>
    <property type="match status" value="2"/>
</dbReference>
<keyword evidence="4" id="KW-1185">Reference proteome</keyword>
<dbReference type="InterPro" id="IPR006016">
    <property type="entry name" value="UspA"/>
</dbReference>
<dbReference type="Proteomes" id="UP001242480">
    <property type="component" value="Unassembled WGS sequence"/>
</dbReference>
<dbReference type="Gene3D" id="3.40.50.12370">
    <property type="match status" value="1"/>
</dbReference>
<sequence length="284" mass="29982">MPLCDICFVCFDPTLDERRGAAAAYAVDLAARHSAHLTLVVGVAQTSIASLSPVFDLAGIEAEANARSRERAETFGERLRELAAVAGVSASVEIRQGALFPVYEAVARVARVHDLAVVDAPRPGFDMHREFVEDLIESSGAPVVLVPQGWTAGARIRRALLAWDGGREAARAMHQAAPILDGCGSIDVVRISGESSRARRAAAETVGGADAARHLARHCAEVSVSDRPARDGRVFDTLQLHAGLTGADLIVMGFYGHSRLRESILGGATRDALSSCAMPVLLAA</sequence>
<evidence type="ECO:0000313" key="4">
    <source>
        <dbReference type="Proteomes" id="UP001242480"/>
    </source>
</evidence>
<protein>
    <submittedName>
        <fullName evidence="3">Nucleotide-binding universal stress UspA family protein</fullName>
    </submittedName>
</protein>
<organism evidence="3 4">
    <name type="scientific">Labrys wisconsinensis</name>
    <dbReference type="NCBI Taxonomy" id="425677"/>
    <lineage>
        <taxon>Bacteria</taxon>
        <taxon>Pseudomonadati</taxon>
        <taxon>Pseudomonadota</taxon>
        <taxon>Alphaproteobacteria</taxon>
        <taxon>Hyphomicrobiales</taxon>
        <taxon>Xanthobacteraceae</taxon>
        <taxon>Labrys</taxon>
    </lineage>
</organism>
<dbReference type="PRINTS" id="PR01438">
    <property type="entry name" value="UNVRSLSTRESS"/>
</dbReference>
<name>A0ABU0J6E0_9HYPH</name>
<feature type="domain" description="UspA" evidence="2">
    <location>
        <begin position="157"/>
        <end position="282"/>
    </location>
</feature>
<comment type="similarity">
    <text evidence="1">Belongs to the universal stress protein A family.</text>
</comment>